<evidence type="ECO:0000256" key="1">
    <source>
        <dbReference type="SAM" id="SignalP"/>
    </source>
</evidence>
<dbReference type="EMBL" id="BK002511">
    <property type="protein sequence ID" value="DAA04017.1"/>
    <property type="molecule type" value="Genomic_DNA"/>
</dbReference>
<name>Q6IK55_DROME</name>
<sequence>MGSPLAFQSVSLFLLLLLLLYRVPCPLSLAVTLCSVIKIQFSVSGSSSAFVGPTPDRIVDIVIRPYSHPTLRHNNTLLHPKDCDCTAIKHEPRYGVVDVLVISVVGVHHTLQATLNDFCASLAPGQHLNAYSPRPLFGPTTPPYHYMTFSAGYSAHPGSSIQNGNVPGVWAVVSSRKCPAMSIQGPCVLIFMPMSMPKYP</sequence>
<dbReference type="AlphaFoldDB" id="Q6IK55"/>
<protein>
    <submittedName>
        <fullName evidence="2">HDC13350</fullName>
    </submittedName>
</protein>
<keyword evidence="1" id="KW-0732">Signal</keyword>
<feature type="chain" id="PRO_5004274694" evidence="1">
    <location>
        <begin position="31"/>
        <end position="200"/>
    </location>
</feature>
<organism evidence="2">
    <name type="scientific">Drosophila melanogaster</name>
    <name type="common">Fruit fly</name>
    <dbReference type="NCBI Taxonomy" id="7227"/>
    <lineage>
        <taxon>Eukaryota</taxon>
        <taxon>Metazoa</taxon>
        <taxon>Ecdysozoa</taxon>
        <taxon>Arthropoda</taxon>
        <taxon>Hexapoda</taxon>
        <taxon>Insecta</taxon>
        <taxon>Pterygota</taxon>
        <taxon>Neoptera</taxon>
        <taxon>Endopterygota</taxon>
        <taxon>Diptera</taxon>
        <taxon>Brachycera</taxon>
        <taxon>Muscomorpha</taxon>
        <taxon>Ephydroidea</taxon>
        <taxon>Drosophilidae</taxon>
        <taxon>Drosophila</taxon>
        <taxon>Sophophora</taxon>
    </lineage>
</organism>
<reference evidence="2" key="1">
    <citation type="journal article" date="2003" name="Genome Biol.">
        <title>An integrated gene annotation and transcriptional profiling approach towards the full gene content of the Drosophila genome.</title>
        <authorList>
            <person name="Hild M."/>
            <person name="Beckmann B."/>
            <person name="Haas S.A."/>
            <person name="Koch B."/>
            <person name="Solovyev V."/>
            <person name="Busold C."/>
            <person name="Fellenberg K."/>
            <person name="Boutros M."/>
            <person name="Vingron M."/>
            <person name="Sauer F."/>
            <person name="Hoheisel J.D."/>
            <person name="Paro R."/>
        </authorList>
    </citation>
    <scope>NUCLEOTIDE SEQUENCE</scope>
</reference>
<gene>
    <name evidence="2" type="ORF">HDC13350</name>
</gene>
<feature type="signal peptide" evidence="1">
    <location>
        <begin position="1"/>
        <end position="30"/>
    </location>
</feature>
<evidence type="ECO:0000313" key="2">
    <source>
        <dbReference type="EMBL" id="DAA04017.1"/>
    </source>
</evidence>
<proteinExistence type="predicted"/>
<accession>Q6IK55</accession>